<organism evidence="2 3">
    <name type="scientific">Paradevosia shaoguanensis</name>
    <dbReference type="NCBI Taxonomy" id="1335043"/>
    <lineage>
        <taxon>Bacteria</taxon>
        <taxon>Pseudomonadati</taxon>
        <taxon>Pseudomonadota</taxon>
        <taxon>Alphaproteobacteria</taxon>
        <taxon>Hyphomicrobiales</taxon>
        <taxon>Devosiaceae</taxon>
        <taxon>Paradevosia</taxon>
    </lineage>
</organism>
<reference evidence="2" key="1">
    <citation type="submission" date="2022-03" db="EMBL/GenBank/DDBJ databases">
        <title>The complete genome sequence of a Methyloterrigena soli.</title>
        <authorList>
            <person name="Zi Z."/>
        </authorList>
    </citation>
    <scope>NUCLEOTIDE SEQUENCE</scope>
    <source>
        <strain evidence="2">M48</strain>
    </source>
</reference>
<proteinExistence type="predicted"/>
<evidence type="ECO:0000313" key="3">
    <source>
        <dbReference type="Proteomes" id="UP001156140"/>
    </source>
</evidence>
<gene>
    <name evidence="2" type="ORF">ML536_04095</name>
</gene>
<keyword evidence="3" id="KW-1185">Reference proteome</keyword>
<name>A0AA41QKS8_9HYPH</name>
<evidence type="ECO:0000256" key="1">
    <source>
        <dbReference type="SAM" id="SignalP"/>
    </source>
</evidence>
<dbReference type="RefSeq" id="WP_281735062.1">
    <property type="nucleotide sequence ID" value="NZ_JAKETQ010000001.1"/>
</dbReference>
<accession>A0AA41QKS8</accession>
<dbReference type="EMBL" id="JALAZD010000001">
    <property type="protein sequence ID" value="MCI0126002.1"/>
    <property type="molecule type" value="Genomic_DNA"/>
</dbReference>
<dbReference type="Proteomes" id="UP001156140">
    <property type="component" value="Unassembled WGS sequence"/>
</dbReference>
<dbReference type="AlphaFoldDB" id="A0AA41QKS8"/>
<sequence length="453" mass="45758">MRKCVVGQLSTWAVLPVLSASAAIAQDQPQQDYTPTIMSESGGAMMMTLPDVPSGVTGSGGPITGSGVQTIPGVMMGFDIGRKLGTFAGLDLIGNLSLFIGIGGNTATSTTTLSGPGTIVLSGNTQSTATISLDTTTGPGGATANASVSLTTPGGGATITQNTTSPVGGGVVSPAVTLTGDNTGVIFSGVATDGTTPSAAAFAAAADPRGYVFVGVGDLTGTTIRTNTYRSFVYYGADASFGLSPPSVDPTSFTPYITAGYRALRQEISTVTTFDLPEVAGATTTFPTLGLRRFEQLDANYYGGGVGLSVSHTLENNITLNGAIEGGIRAFDATYRGRDLAIFPIPTGGNATDLQTFDVGRASAEEHGVAWFAKGEAGFNFPIAANLLLGFSGTVEYISKVPTLTRSGPTVQSTQGAGSGSLTYPNGAGTQSTSIAFADAWNFGIKATLSGSF</sequence>
<keyword evidence="1" id="KW-0732">Signal</keyword>
<feature type="signal peptide" evidence="1">
    <location>
        <begin position="1"/>
        <end position="25"/>
    </location>
</feature>
<evidence type="ECO:0000313" key="2">
    <source>
        <dbReference type="EMBL" id="MCI0126002.1"/>
    </source>
</evidence>
<comment type="caution">
    <text evidence="2">The sequence shown here is derived from an EMBL/GenBank/DDBJ whole genome shotgun (WGS) entry which is preliminary data.</text>
</comment>
<protein>
    <recommendedName>
        <fullName evidence="4">Autotransporter domain-containing protein</fullName>
    </recommendedName>
</protein>
<feature type="chain" id="PRO_5041315244" description="Autotransporter domain-containing protein" evidence="1">
    <location>
        <begin position="26"/>
        <end position="453"/>
    </location>
</feature>
<evidence type="ECO:0008006" key="4">
    <source>
        <dbReference type="Google" id="ProtNLM"/>
    </source>
</evidence>